<evidence type="ECO:0000256" key="1">
    <source>
        <dbReference type="SAM" id="SignalP"/>
    </source>
</evidence>
<keyword evidence="3" id="KW-1185">Reference proteome</keyword>
<comment type="caution">
    <text evidence="2">The sequence shown here is derived from an EMBL/GenBank/DDBJ whole genome shotgun (WGS) entry which is preliminary data.</text>
</comment>
<gene>
    <name evidence="2" type="ORF">BJX66DRAFT_344326</name>
</gene>
<name>A0ABR4FLL7_9EURO</name>
<accession>A0ABR4FLL7</accession>
<keyword evidence="1" id="KW-0732">Signal</keyword>
<evidence type="ECO:0000313" key="2">
    <source>
        <dbReference type="EMBL" id="KAL2784128.1"/>
    </source>
</evidence>
<dbReference type="InterPro" id="IPR045702">
    <property type="entry name" value="DUF6060"/>
</dbReference>
<evidence type="ECO:0000313" key="3">
    <source>
        <dbReference type="Proteomes" id="UP001610563"/>
    </source>
</evidence>
<feature type="signal peptide" evidence="1">
    <location>
        <begin position="1"/>
        <end position="23"/>
    </location>
</feature>
<proteinExistence type="predicted"/>
<feature type="chain" id="PRO_5046067606" evidence="1">
    <location>
        <begin position="24"/>
        <end position="297"/>
    </location>
</feature>
<dbReference type="Pfam" id="PF19535">
    <property type="entry name" value="DUF6060"/>
    <property type="match status" value="1"/>
</dbReference>
<protein>
    <submittedName>
        <fullName evidence="2">Uncharacterized protein</fullName>
    </submittedName>
</protein>
<organism evidence="2 3">
    <name type="scientific">Aspergillus keveii</name>
    <dbReference type="NCBI Taxonomy" id="714993"/>
    <lineage>
        <taxon>Eukaryota</taxon>
        <taxon>Fungi</taxon>
        <taxon>Dikarya</taxon>
        <taxon>Ascomycota</taxon>
        <taxon>Pezizomycotina</taxon>
        <taxon>Eurotiomycetes</taxon>
        <taxon>Eurotiomycetidae</taxon>
        <taxon>Eurotiales</taxon>
        <taxon>Aspergillaceae</taxon>
        <taxon>Aspergillus</taxon>
        <taxon>Aspergillus subgen. Nidulantes</taxon>
    </lineage>
</organism>
<dbReference type="EMBL" id="JBFTWV010000193">
    <property type="protein sequence ID" value="KAL2784128.1"/>
    <property type="molecule type" value="Genomic_DNA"/>
</dbReference>
<dbReference type="Proteomes" id="UP001610563">
    <property type="component" value="Unassembled WGS sequence"/>
</dbReference>
<sequence>MVAVPSSALALAASTLFSALARADDITMCTEPSCNAAAGNCPLILYTNDSPNCEIWQRAEFDGFGFEAISSGGYAAYMNIPQPPSGCQYIVGTGGGCGAIVGRFNNAVCVRQPVTTSISLSKCCGDCDPDEKLAPANSSTRAAAPVVKRDCDTFTQTNGPYEIIGPSHKVSDTKFGPGHIDVSESVETSRTTSFSASIGDPYGIISESVGFEFTESHSQSLTYSFDLAEGQNGYVSWAPTMTCVDGTLSGCDDGAGDETGQACTPKENGNGDVVGTFSFVNSAKEVPASKRSIRFEA</sequence>
<reference evidence="2 3" key="1">
    <citation type="submission" date="2024-07" db="EMBL/GenBank/DDBJ databases">
        <title>Section-level genome sequencing and comparative genomics of Aspergillus sections Usti and Cavernicolus.</title>
        <authorList>
            <consortium name="Lawrence Berkeley National Laboratory"/>
            <person name="Nybo J.L."/>
            <person name="Vesth T.C."/>
            <person name="Theobald S."/>
            <person name="Frisvad J.C."/>
            <person name="Larsen T.O."/>
            <person name="Kjaerboelling I."/>
            <person name="Rothschild-Mancinelli K."/>
            <person name="Lyhne E.K."/>
            <person name="Kogle M.E."/>
            <person name="Barry K."/>
            <person name="Clum A."/>
            <person name="Na H."/>
            <person name="Ledsgaard L."/>
            <person name="Lin J."/>
            <person name="Lipzen A."/>
            <person name="Kuo A."/>
            <person name="Riley R."/>
            <person name="Mondo S."/>
            <person name="Labutti K."/>
            <person name="Haridas S."/>
            <person name="Pangalinan J."/>
            <person name="Salamov A.A."/>
            <person name="Simmons B.A."/>
            <person name="Magnuson J.K."/>
            <person name="Chen J."/>
            <person name="Drula E."/>
            <person name="Henrissat B."/>
            <person name="Wiebenga A."/>
            <person name="Lubbers R.J."/>
            <person name="Gomes A.C."/>
            <person name="Makela M.R."/>
            <person name="Stajich J."/>
            <person name="Grigoriev I.V."/>
            <person name="Mortensen U.H."/>
            <person name="De Vries R.P."/>
            <person name="Baker S.E."/>
            <person name="Andersen M.R."/>
        </authorList>
    </citation>
    <scope>NUCLEOTIDE SEQUENCE [LARGE SCALE GENOMIC DNA]</scope>
    <source>
        <strain evidence="2 3">CBS 209.92</strain>
    </source>
</reference>